<feature type="domain" description="Xylanolytic transcriptional activator regulatory" evidence="8">
    <location>
        <begin position="183"/>
        <end position="393"/>
    </location>
</feature>
<keyword evidence="5" id="KW-0804">Transcription</keyword>
<proteinExistence type="predicted"/>
<dbReference type="GO" id="GO:0003677">
    <property type="term" value="F:DNA binding"/>
    <property type="evidence" value="ECO:0007669"/>
    <property type="project" value="UniProtKB-KW"/>
</dbReference>
<comment type="caution">
    <text evidence="9">The sequence shown here is derived from an EMBL/GenBank/DDBJ whole genome shotgun (WGS) entry which is preliminary data.</text>
</comment>
<feature type="region of interest" description="Disordered" evidence="7">
    <location>
        <begin position="715"/>
        <end position="748"/>
    </location>
</feature>
<evidence type="ECO:0000256" key="6">
    <source>
        <dbReference type="ARBA" id="ARBA00023242"/>
    </source>
</evidence>
<feature type="compositionally biased region" description="Polar residues" evidence="7">
    <location>
        <begin position="722"/>
        <end position="748"/>
    </location>
</feature>
<evidence type="ECO:0000256" key="2">
    <source>
        <dbReference type="ARBA" id="ARBA00022833"/>
    </source>
</evidence>
<evidence type="ECO:0000256" key="4">
    <source>
        <dbReference type="ARBA" id="ARBA00023125"/>
    </source>
</evidence>
<gene>
    <name evidence="9" type="ORF">BDA99DRAFT_502627</name>
</gene>
<feature type="region of interest" description="Disordered" evidence="7">
    <location>
        <begin position="33"/>
        <end position="65"/>
    </location>
</feature>
<keyword evidence="10" id="KW-1185">Reference proteome</keyword>
<keyword evidence="1" id="KW-0479">Metal-binding</keyword>
<dbReference type="InterPro" id="IPR051615">
    <property type="entry name" value="Transcr_Regulatory_Elem"/>
</dbReference>
<evidence type="ECO:0000256" key="7">
    <source>
        <dbReference type="SAM" id="MobiDB-lite"/>
    </source>
</evidence>
<protein>
    <recommendedName>
        <fullName evidence="8">Xylanolytic transcriptional activator regulatory domain-containing protein</fullName>
    </recommendedName>
</protein>
<dbReference type="Pfam" id="PF04082">
    <property type="entry name" value="Fungal_trans"/>
    <property type="match status" value="1"/>
</dbReference>
<dbReference type="InterPro" id="IPR007219">
    <property type="entry name" value="XnlR_reg_dom"/>
</dbReference>
<keyword evidence="6" id="KW-0539">Nucleus</keyword>
<feature type="region of interest" description="Disordered" evidence="7">
    <location>
        <begin position="376"/>
        <end position="402"/>
    </location>
</feature>
<sequence length="748" mass="85056">MPSTKHNGSIPIDHFLKEALQILRHATLAVATPTTNTSQQDNDNDHQSQSNDNNDDQQVTNQTKQDPTVIWKLNLSPTTMTLDTNIQTIAGLEKVIEQLSVNIQPRPLPPSLPPLPVFHSSRYKSNDNDEYHQMPEYLHAIATALVLSSVFPSPKADIFRQFNSMQLMRQCVQAFVMCDGAIFFHIPRLLAETDLVLTHPAASKDHPVETLLVLSICSLMIRHVMMHKQGPPQIAAGLMHAYYAHARLLLQDLFDDTHHLSVVQALFLLSVYPQGHVDLFSPARTRSSLFSLTLRMALAMDFHRIDIDDRGAIEEVDNDNNNGDSKHHNQMQQQSEEEKEKLRRFSWMLLCADYFTEWNASGTTGRIDVADWHVNFPQPLPSEEQQQQQQQQQQQPPGSAPPVSIAKRVEYLALYSRVVIIRKMHLFRSAYSIVHRSPKGRESSMDEMLFETYMNTPPSFQLELTQPDKLNKKTWTRSDLEPLLLHTLYYDTLISTHVPFLPKRYLQTLERERSIRVSHVKDIYERIKNPPPSSSSPQQQQAIAVSLLRLLPDYASFTKNNWARESPSPSSLPTNSRSSGRGNGMDESSSLEVELYTVVGCLDAACHFTLVLEFLLVVDPIGCYHSPIYGALTTSHIYHMLELNSQDPDVVHLCRINLIRTLRIIQQARMVHADTLVLYLQRILPQWLSISTDEPTVRLQQQASDILYALRERAKKSKPGRNHTTTSHKITSSDDGLQQVVKTETTSS</sequence>
<evidence type="ECO:0000256" key="5">
    <source>
        <dbReference type="ARBA" id="ARBA00023163"/>
    </source>
</evidence>
<dbReference type="GO" id="GO:0006351">
    <property type="term" value="P:DNA-templated transcription"/>
    <property type="evidence" value="ECO:0007669"/>
    <property type="project" value="InterPro"/>
</dbReference>
<evidence type="ECO:0000313" key="9">
    <source>
        <dbReference type="EMBL" id="KAI9270762.1"/>
    </source>
</evidence>
<accession>A0AAD5KHE9</accession>
<evidence type="ECO:0000259" key="8">
    <source>
        <dbReference type="Pfam" id="PF04082"/>
    </source>
</evidence>
<feature type="compositionally biased region" description="Low complexity" evidence="7">
    <location>
        <begin position="385"/>
        <end position="395"/>
    </location>
</feature>
<dbReference type="Proteomes" id="UP001209540">
    <property type="component" value="Unassembled WGS sequence"/>
</dbReference>
<dbReference type="GO" id="GO:0008270">
    <property type="term" value="F:zinc ion binding"/>
    <property type="evidence" value="ECO:0007669"/>
    <property type="project" value="InterPro"/>
</dbReference>
<dbReference type="PANTHER" id="PTHR31313:SF81">
    <property type="entry name" value="TY1 ENHANCER ACTIVATOR"/>
    <property type="match status" value="1"/>
</dbReference>
<evidence type="ECO:0000256" key="1">
    <source>
        <dbReference type="ARBA" id="ARBA00022723"/>
    </source>
</evidence>
<reference evidence="9" key="1">
    <citation type="journal article" date="2022" name="IScience">
        <title>Evolution of zygomycete secretomes and the origins of terrestrial fungal ecologies.</title>
        <authorList>
            <person name="Chang Y."/>
            <person name="Wang Y."/>
            <person name="Mondo S."/>
            <person name="Ahrendt S."/>
            <person name="Andreopoulos W."/>
            <person name="Barry K."/>
            <person name="Beard J."/>
            <person name="Benny G.L."/>
            <person name="Blankenship S."/>
            <person name="Bonito G."/>
            <person name="Cuomo C."/>
            <person name="Desiro A."/>
            <person name="Gervers K.A."/>
            <person name="Hundley H."/>
            <person name="Kuo A."/>
            <person name="LaButti K."/>
            <person name="Lang B.F."/>
            <person name="Lipzen A."/>
            <person name="O'Donnell K."/>
            <person name="Pangilinan J."/>
            <person name="Reynolds N."/>
            <person name="Sandor L."/>
            <person name="Smith M.E."/>
            <person name="Tsang A."/>
            <person name="Grigoriev I.V."/>
            <person name="Stajich J.E."/>
            <person name="Spatafora J.W."/>
        </authorList>
    </citation>
    <scope>NUCLEOTIDE SEQUENCE</scope>
    <source>
        <strain evidence="9">RSA 2281</strain>
    </source>
</reference>
<evidence type="ECO:0000313" key="10">
    <source>
        <dbReference type="Proteomes" id="UP001209540"/>
    </source>
</evidence>
<keyword evidence="2" id="KW-0862">Zinc</keyword>
<organism evidence="9 10">
    <name type="scientific">Phascolomyces articulosus</name>
    <dbReference type="NCBI Taxonomy" id="60185"/>
    <lineage>
        <taxon>Eukaryota</taxon>
        <taxon>Fungi</taxon>
        <taxon>Fungi incertae sedis</taxon>
        <taxon>Mucoromycota</taxon>
        <taxon>Mucoromycotina</taxon>
        <taxon>Mucoromycetes</taxon>
        <taxon>Mucorales</taxon>
        <taxon>Lichtheimiaceae</taxon>
        <taxon>Phascolomyces</taxon>
    </lineage>
</organism>
<keyword evidence="4" id="KW-0238">DNA-binding</keyword>
<evidence type="ECO:0000256" key="3">
    <source>
        <dbReference type="ARBA" id="ARBA00023015"/>
    </source>
</evidence>
<feature type="compositionally biased region" description="Low complexity" evidence="7">
    <location>
        <begin position="34"/>
        <end position="65"/>
    </location>
</feature>
<feature type="region of interest" description="Disordered" evidence="7">
    <location>
        <begin position="314"/>
        <end position="337"/>
    </location>
</feature>
<keyword evidence="3" id="KW-0805">Transcription regulation</keyword>
<name>A0AAD5KHE9_9FUNG</name>
<feature type="compositionally biased region" description="Low complexity" evidence="7">
    <location>
        <begin position="566"/>
        <end position="579"/>
    </location>
</feature>
<feature type="region of interest" description="Disordered" evidence="7">
    <location>
        <begin position="561"/>
        <end position="585"/>
    </location>
</feature>
<dbReference type="PANTHER" id="PTHR31313">
    <property type="entry name" value="TY1 ENHANCER ACTIVATOR"/>
    <property type="match status" value="1"/>
</dbReference>
<dbReference type="CDD" id="cd12148">
    <property type="entry name" value="fungal_TF_MHR"/>
    <property type="match status" value="1"/>
</dbReference>
<dbReference type="AlphaFoldDB" id="A0AAD5KHE9"/>
<reference evidence="9" key="2">
    <citation type="submission" date="2023-02" db="EMBL/GenBank/DDBJ databases">
        <authorList>
            <consortium name="DOE Joint Genome Institute"/>
            <person name="Mondo S.J."/>
            <person name="Chang Y."/>
            <person name="Wang Y."/>
            <person name="Ahrendt S."/>
            <person name="Andreopoulos W."/>
            <person name="Barry K."/>
            <person name="Beard J."/>
            <person name="Benny G.L."/>
            <person name="Blankenship S."/>
            <person name="Bonito G."/>
            <person name="Cuomo C."/>
            <person name="Desiro A."/>
            <person name="Gervers K.A."/>
            <person name="Hundley H."/>
            <person name="Kuo A."/>
            <person name="LaButti K."/>
            <person name="Lang B.F."/>
            <person name="Lipzen A."/>
            <person name="O'Donnell K."/>
            <person name="Pangilinan J."/>
            <person name="Reynolds N."/>
            <person name="Sandor L."/>
            <person name="Smith M.W."/>
            <person name="Tsang A."/>
            <person name="Grigoriev I.V."/>
            <person name="Stajich J.E."/>
            <person name="Spatafora J.W."/>
        </authorList>
    </citation>
    <scope>NUCLEOTIDE SEQUENCE</scope>
    <source>
        <strain evidence="9">RSA 2281</strain>
    </source>
</reference>
<dbReference type="EMBL" id="JAIXMP010000007">
    <property type="protein sequence ID" value="KAI9270762.1"/>
    <property type="molecule type" value="Genomic_DNA"/>
</dbReference>